<dbReference type="PANTHER" id="PTHR30563:SF0">
    <property type="entry name" value="DNA RECOMBINATION PROTEIN RMUC"/>
    <property type="match status" value="1"/>
</dbReference>
<keyword evidence="6" id="KW-1133">Transmembrane helix</keyword>
<dbReference type="STRING" id="441209.GCA_001870665_03554"/>
<keyword evidence="5" id="KW-0233">DNA recombination</keyword>
<dbReference type="OrthoDB" id="370725at2"/>
<reference evidence="7 8" key="1">
    <citation type="submission" date="2017-11" db="EMBL/GenBank/DDBJ databases">
        <title>Revised Sequence and Annotation of the Rhodobaca barguzinensis strain alga05 Genome.</title>
        <authorList>
            <person name="Kopejtka K."/>
            <person name="Tomasch J.M."/>
            <person name="Bunk B."/>
            <person name="Koblizek M."/>
        </authorList>
    </citation>
    <scope>NUCLEOTIDE SEQUENCE [LARGE SCALE GENOMIC DNA]</scope>
    <source>
        <strain evidence="8">alga05</strain>
    </source>
</reference>
<name>A0A2K8K6N6_9RHOB</name>
<dbReference type="PANTHER" id="PTHR30563">
    <property type="entry name" value="DNA RECOMBINATION PROTEIN RMUC"/>
    <property type="match status" value="1"/>
</dbReference>
<evidence type="ECO:0000256" key="1">
    <source>
        <dbReference type="ARBA" id="ARBA00003416"/>
    </source>
</evidence>
<organism evidence="7 8">
    <name type="scientific">Roseinatronobacter bogoriensis subsp. barguzinensis</name>
    <dbReference type="NCBI Taxonomy" id="441209"/>
    <lineage>
        <taxon>Bacteria</taxon>
        <taxon>Pseudomonadati</taxon>
        <taxon>Pseudomonadota</taxon>
        <taxon>Alphaproteobacteria</taxon>
        <taxon>Rhodobacterales</taxon>
        <taxon>Paracoccaceae</taxon>
        <taxon>Roseinatronobacter</taxon>
    </lineage>
</organism>
<keyword evidence="6" id="KW-0812">Transmembrane</keyword>
<gene>
    <name evidence="7" type="ORF">BG454_04105</name>
</gene>
<evidence type="ECO:0000313" key="8">
    <source>
        <dbReference type="Proteomes" id="UP000228948"/>
    </source>
</evidence>
<dbReference type="RefSeq" id="WP_071479187.1">
    <property type="nucleotide sequence ID" value="NZ_CP024899.1"/>
</dbReference>
<evidence type="ECO:0000256" key="5">
    <source>
        <dbReference type="ARBA" id="ARBA00023172"/>
    </source>
</evidence>
<evidence type="ECO:0000313" key="7">
    <source>
        <dbReference type="EMBL" id="ATX65111.1"/>
    </source>
</evidence>
<comment type="similarity">
    <text evidence="2">Belongs to the RmuC family.</text>
</comment>
<keyword evidence="6" id="KW-0472">Membrane</keyword>
<dbReference type="GO" id="GO:0006310">
    <property type="term" value="P:DNA recombination"/>
    <property type="evidence" value="ECO:0007669"/>
    <property type="project" value="UniProtKB-KW"/>
</dbReference>
<evidence type="ECO:0000256" key="2">
    <source>
        <dbReference type="ARBA" id="ARBA00009840"/>
    </source>
</evidence>
<accession>A0A2K8K6N6</accession>
<evidence type="ECO:0000256" key="4">
    <source>
        <dbReference type="ARBA" id="ARBA00023054"/>
    </source>
</evidence>
<dbReference type="Pfam" id="PF02646">
    <property type="entry name" value="RmuC"/>
    <property type="match status" value="1"/>
</dbReference>
<keyword evidence="8" id="KW-1185">Reference proteome</keyword>
<dbReference type="InterPro" id="IPR003798">
    <property type="entry name" value="DNA_recombination_RmuC"/>
</dbReference>
<proteinExistence type="inferred from homology"/>
<dbReference type="KEGG" id="rbg:BG454_04105"/>
<dbReference type="AlphaFoldDB" id="A0A2K8K6N6"/>
<dbReference type="EMBL" id="CP024899">
    <property type="protein sequence ID" value="ATX65111.1"/>
    <property type="molecule type" value="Genomic_DNA"/>
</dbReference>
<evidence type="ECO:0000256" key="6">
    <source>
        <dbReference type="SAM" id="Phobius"/>
    </source>
</evidence>
<sequence>MTLSWDDPILIALGLGAVALGVLWRLARVLGPLSGRLAVLDARLTSLGESQQQLAGGLGQVAQSQTQVIGLVEARLADMGRYMGDTLAGNAQATASSMGALRERLQVIDAAQAKIEALSGNVLSLQDILSNKQARGAFGEVQLEALLADALPPDAYSLQATLSNGRRVDALIHLEQPLALDAKFPLEAWQALTRATDDAQRAEARRALSRALRGHIRAIADRYILPGETAEGALMFLPSEAVYAELHANMADVLRESFAARVWVVSPSTCMATLVTLRAVLKDTRLRNEARAVRREVQLLVEDANRLGARVAKLEGHFAQVQGDLSDIRISADKITRRGARLDDFDFAKTPE</sequence>
<comment type="function">
    <text evidence="1">Involved in DNA recombination.</text>
</comment>
<evidence type="ECO:0000256" key="3">
    <source>
        <dbReference type="ARBA" id="ARBA00021840"/>
    </source>
</evidence>
<protein>
    <recommendedName>
        <fullName evidence="3">DNA recombination protein RmuC homolog</fullName>
    </recommendedName>
</protein>
<keyword evidence="4" id="KW-0175">Coiled coil</keyword>
<dbReference type="Proteomes" id="UP000228948">
    <property type="component" value="Chromosome"/>
</dbReference>
<feature type="transmembrane region" description="Helical" evidence="6">
    <location>
        <begin position="9"/>
        <end position="27"/>
    </location>
</feature>